<dbReference type="RefSeq" id="WP_180893224.1">
    <property type="nucleotide sequence ID" value="NZ_JACCKD010000004.1"/>
</dbReference>
<comment type="caution">
    <text evidence="3">The sequence shown here is derived from an EMBL/GenBank/DDBJ whole genome shotgun (WGS) entry which is preliminary data.</text>
</comment>
<feature type="domain" description="Dienelactone hydrolase" evidence="2">
    <location>
        <begin position="35"/>
        <end position="162"/>
    </location>
</feature>
<protein>
    <submittedName>
        <fullName evidence="3">Dienelactone hydrolase family protein</fullName>
    </submittedName>
</protein>
<dbReference type="SUPFAM" id="SSF53474">
    <property type="entry name" value="alpha/beta-Hydrolases"/>
    <property type="match status" value="1"/>
</dbReference>
<proteinExistence type="predicted"/>
<dbReference type="Pfam" id="PF01738">
    <property type="entry name" value="DLH"/>
    <property type="match status" value="1"/>
</dbReference>
<dbReference type="Proteomes" id="UP000582974">
    <property type="component" value="Unassembled WGS sequence"/>
</dbReference>
<dbReference type="InterPro" id="IPR029058">
    <property type="entry name" value="AB_hydrolase_fold"/>
</dbReference>
<reference evidence="3 4" key="1">
    <citation type="submission" date="2020-07" db="EMBL/GenBank/DDBJ databases">
        <title>Genome of Haloechinothrix sp.</title>
        <authorList>
            <person name="Tang S.-K."/>
            <person name="Yang L."/>
            <person name="Zhu W.-Y."/>
        </authorList>
    </citation>
    <scope>NUCLEOTIDE SEQUENCE [LARGE SCALE GENOMIC DNA]</scope>
    <source>
        <strain evidence="3 4">YIM 98757</strain>
    </source>
</reference>
<dbReference type="Gene3D" id="3.40.50.1820">
    <property type="entry name" value="alpha/beta hydrolase"/>
    <property type="match status" value="1"/>
</dbReference>
<gene>
    <name evidence="3" type="ORF">H0B56_12670</name>
</gene>
<sequence length="211" mass="22104">MTHAPNVSAPHHHAHGPPNRRRRVLDTAAPVFVRFPRTVASTAVIVLHDVSGLTDPAERAARELARRGHLAVAPILYHDTGGRVLTGTAEEAADTLATLPLARLSDDVAGALDYVHRRCGIPATGTALLGLGSGGYLAARAACEHELAAAAGVRPWHSTPQPGARPLDELTAAARTPWLAVAGTGAPYQDADPAEDEAVHFVESAFRRSGI</sequence>
<dbReference type="PANTHER" id="PTHR46623">
    <property type="entry name" value="CARBOXYMETHYLENEBUTENOLIDASE-RELATED"/>
    <property type="match status" value="1"/>
</dbReference>
<feature type="region of interest" description="Disordered" evidence="1">
    <location>
        <begin position="1"/>
        <end position="22"/>
    </location>
</feature>
<evidence type="ECO:0000256" key="1">
    <source>
        <dbReference type="SAM" id="MobiDB-lite"/>
    </source>
</evidence>
<organism evidence="3 4">
    <name type="scientific">Haloechinothrix aidingensis</name>
    <dbReference type="NCBI Taxonomy" id="2752311"/>
    <lineage>
        <taxon>Bacteria</taxon>
        <taxon>Bacillati</taxon>
        <taxon>Actinomycetota</taxon>
        <taxon>Actinomycetes</taxon>
        <taxon>Pseudonocardiales</taxon>
        <taxon>Pseudonocardiaceae</taxon>
        <taxon>Haloechinothrix</taxon>
    </lineage>
</organism>
<dbReference type="AlphaFoldDB" id="A0A838AB01"/>
<name>A0A838AB01_9PSEU</name>
<feature type="compositionally biased region" description="Basic residues" evidence="1">
    <location>
        <begin position="10"/>
        <end position="22"/>
    </location>
</feature>
<dbReference type="InterPro" id="IPR051049">
    <property type="entry name" value="Dienelactone_hydrolase-like"/>
</dbReference>
<dbReference type="EMBL" id="JACCKD010000004">
    <property type="protein sequence ID" value="MBA0126396.1"/>
    <property type="molecule type" value="Genomic_DNA"/>
</dbReference>
<evidence type="ECO:0000313" key="4">
    <source>
        <dbReference type="Proteomes" id="UP000582974"/>
    </source>
</evidence>
<dbReference type="GO" id="GO:0016787">
    <property type="term" value="F:hydrolase activity"/>
    <property type="evidence" value="ECO:0007669"/>
    <property type="project" value="UniProtKB-KW"/>
</dbReference>
<keyword evidence="3" id="KW-0378">Hydrolase</keyword>
<accession>A0A838AB01</accession>
<evidence type="ECO:0000313" key="3">
    <source>
        <dbReference type="EMBL" id="MBA0126396.1"/>
    </source>
</evidence>
<evidence type="ECO:0000259" key="2">
    <source>
        <dbReference type="Pfam" id="PF01738"/>
    </source>
</evidence>
<dbReference type="PANTHER" id="PTHR46623:SF6">
    <property type="entry name" value="ALPHA_BETA-HYDROLASES SUPERFAMILY PROTEIN"/>
    <property type="match status" value="1"/>
</dbReference>
<keyword evidence="4" id="KW-1185">Reference proteome</keyword>
<dbReference type="InterPro" id="IPR002925">
    <property type="entry name" value="Dienelactn_hydro"/>
</dbReference>